<dbReference type="InterPro" id="IPR036188">
    <property type="entry name" value="FAD/NAD-bd_sf"/>
</dbReference>
<keyword evidence="3" id="KW-0274">FAD</keyword>
<protein>
    <submittedName>
        <fullName evidence="7">EthA protein</fullName>
    </submittedName>
</protein>
<accession>A0A173LXA9</accession>
<reference evidence="7 8" key="1">
    <citation type="journal article" date="2016" name="Genome Announc.">
        <title>Complete Genome Sequence of Aurantimicrobium minutum Type Strain KNCT, a Planktonic Ultramicrobacterium Isolated from River Water.</title>
        <authorList>
            <person name="Nakai R."/>
            <person name="Fujisawa T."/>
            <person name="Nakamura Y."/>
            <person name="Nishide H."/>
            <person name="Uchiyama I."/>
            <person name="Baba T."/>
            <person name="Toyoda A."/>
            <person name="Fujiyama A."/>
            <person name="Naganuma T."/>
            <person name="Niki H."/>
        </authorList>
    </citation>
    <scope>NUCLEOTIDE SEQUENCE [LARGE SCALE GENOMIC DNA]</scope>
    <source>
        <strain evidence="7 8">KNC</strain>
    </source>
</reference>
<organism evidence="7 8">
    <name type="scientific">Aurantimicrobium minutum</name>
    <dbReference type="NCBI Taxonomy" id="708131"/>
    <lineage>
        <taxon>Bacteria</taxon>
        <taxon>Bacillati</taxon>
        <taxon>Actinomycetota</taxon>
        <taxon>Actinomycetes</taxon>
        <taxon>Micrococcales</taxon>
        <taxon>Microbacteriaceae</taxon>
        <taxon>Aurantimicrobium</taxon>
    </lineage>
</organism>
<dbReference type="Gene3D" id="3.50.50.60">
    <property type="entry name" value="FAD/NAD(P)-binding domain"/>
    <property type="match status" value="2"/>
</dbReference>
<dbReference type="Proteomes" id="UP000243847">
    <property type="component" value="Chromosome sequence1"/>
</dbReference>
<proteinExistence type="predicted"/>
<dbReference type="Gene3D" id="3.30.390.30">
    <property type="match status" value="1"/>
</dbReference>
<dbReference type="AlphaFoldDB" id="A0A173LXA9"/>
<dbReference type="InterPro" id="IPR016156">
    <property type="entry name" value="FAD/NAD-linked_Rdtase_dimer_sf"/>
</dbReference>
<dbReference type="SUPFAM" id="SSF51905">
    <property type="entry name" value="FAD/NAD(P)-binding domain"/>
    <property type="match status" value="1"/>
</dbReference>
<evidence type="ECO:0000256" key="3">
    <source>
        <dbReference type="ARBA" id="ARBA00022827"/>
    </source>
</evidence>
<dbReference type="GeneID" id="80452142"/>
<dbReference type="EMBL" id="AP017457">
    <property type="protein sequence ID" value="BAU99492.1"/>
    <property type="molecule type" value="Genomic_DNA"/>
</dbReference>
<evidence type="ECO:0000259" key="5">
    <source>
        <dbReference type="Pfam" id="PF07992"/>
    </source>
</evidence>
<keyword evidence="4" id="KW-0560">Oxidoreductase</keyword>
<dbReference type="InterPro" id="IPR028202">
    <property type="entry name" value="Reductase_C"/>
</dbReference>
<name>A0A173LXA9_9MICO</name>
<comment type="cofactor">
    <cofactor evidence="1">
        <name>FAD</name>
        <dbReference type="ChEBI" id="CHEBI:57692"/>
    </cofactor>
</comment>
<dbReference type="PANTHER" id="PTHR43557:SF2">
    <property type="entry name" value="RIESKE DOMAIN-CONTAINING PROTEIN-RELATED"/>
    <property type="match status" value="1"/>
</dbReference>
<sequence>MKEKILIIGAGQAGMQIASSLRDEGYAGDVTIVGEEAYAPYQRPPLSKAYLAGDMDEESLEFRNEHFYVENNIGVVTGEQIEHVEFGPNGGVATGRSGKTYAFDKLALTTGADPRKLKVDGADLDGVLYMRHLDDAKELKKRWDSITNVVVLGGGFIGLEVAAVAQKHGKNVTVLQSGSRLMGRAVSPIVSDFYKAAHEKRGTTVTLNAQVSHLVGENGKVTGVQLADGSVVPADIVMVGIGVTARGELADQLALEMEDGVIVVNEYAETSNPNVVAAGDAVILPHPLGHEGQVRLESVQNAVDQAKVAAKTLMGIREPYRAVPWFWSDQSDLKLQIAGLSSGYDQTVIRGDMAAEKFSVLYYRNGSLLAIDAVNDVSDYMAVRRALTAGANIPADAAADSTIALKTLITGGEA</sequence>
<dbReference type="Pfam" id="PF07992">
    <property type="entry name" value="Pyr_redox_2"/>
    <property type="match status" value="1"/>
</dbReference>
<dbReference type="InterPro" id="IPR023753">
    <property type="entry name" value="FAD/NAD-binding_dom"/>
</dbReference>
<evidence type="ECO:0000256" key="2">
    <source>
        <dbReference type="ARBA" id="ARBA00022630"/>
    </source>
</evidence>
<dbReference type="SUPFAM" id="SSF55424">
    <property type="entry name" value="FAD/NAD-linked reductases, dimerisation (C-terminal) domain"/>
    <property type="match status" value="1"/>
</dbReference>
<evidence type="ECO:0000313" key="8">
    <source>
        <dbReference type="Proteomes" id="UP000243847"/>
    </source>
</evidence>
<feature type="domain" description="FAD/NAD(P)-binding" evidence="5">
    <location>
        <begin position="4"/>
        <end position="306"/>
    </location>
</feature>
<evidence type="ECO:0000256" key="4">
    <source>
        <dbReference type="ARBA" id="ARBA00023002"/>
    </source>
</evidence>
<dbReference type="KEGG" id="amin:AUMI_19500"/>
<gene>
    <name evidence="7" type="ORF">AUMI_19500</name>
</gene>
<dbReference type="PRINTS" id="PR00368">
    <property type="entry name" value="FADPNR"/>
</dbReference>
<dbReference type="Pfam" id="PF14759">
    <property type="entry name" value="Reductase_C"/>
    <property type="match status" value="1"/>
</dbReference>
<dbReference type="InterPro" id="IPR050446">
    <property type="entry name" value="FAD-oxidoreductase/Apoptosis"/>
</dbReference>
<dbReference type="PANTHER" id="PTHR43557">
    <property type="entry name" value="APOPTOSIS-INDUCING FACTOR 1"/>
    <property type="match status" value="1"/>
</dbReference>
<dbReference type="RefSeq" id="WP_096381960.1">
    <property type="nucleotide sequence ID" value="NZ_AP017457.1"/>
</dbReference>
<evidence type="ECO:0000256" key="1">
    <source>
        <dbReference type="ARBA" id="ARBA00001974"/>
    </source>
</evidence>
<feature type="domain" description="Reductase C-terminal" evidence="6">
    <location>
        <begin position="325"/>
        <end position="408"/>
    </location>
</feature>
<dbReference type="PRINTS" id="PR00411">
    <property type="entry name" value="PNDRDTASEI"/>
</dbReference>
<dbReference type="GO" id="GO:0016651">
    <property type="term" value="F:oxidoreductase activity, acting on NAD(P)H"/>
    <property type="evidence" value="ECO:0007669"/>
    <property type="project" value="TreeGrafter"/>
</dbReference>
<keyword evidence="2" id="KW-0285">Flavoprotein</keyword>
<evidence type="ECO:0000313" key="7">
    <source>
        <dbReference type="EMBL" id="BAU99492.1"/>
    </source>
</evidence>
<dbReference type="OrthoDB" id="1145at2"/>
<dbReference type="GO" id="GO:0005737">
    <property type="term" value="C:cytoplasm"/>
    <property type="evidence" value="ECO:0007669"/>
    <property type="project" value="TreeGrafter"/>
</dbReference>
<evidence type="ECO:0000259" key="6">
    <source>
        <dbReference type="Pfam" id="PF14759"/>
    </source>
</evidence>